<name>A0A4Z1KAU5_9HELO</name>
<sequence length="744" mass="87215">MLKDDIKSRFTKSLGLGKAFVALSRTSSLTVASIKKKFKPGVKTSHLPNRAKDNLPSEAKDKKQKKPTLAKNKQSKKKANKKNSNQKKSDKRRSEKRKKVDDKKSTKDKRTFNVPKCGSKVRMEKRTRSSKVKKVVNLPKVSYMKLKNFLKPIRVYFYYTYLYQRLGNPKYPLYDKESFPWTKEGREQQLGLTGFKFFHKLPKEIRSMIWRATFNTRIVVVEVNIAMDTEIRKMKLVGAHMTIPLALSVCRESRAEALLWYKDLVPEHVRPIYFHPTLDSFAIRAMKVARNANPKKRWAEVTHFVKDILYFLGYMGSLYQQIPKFVRCITIPRACWSDDRYWDTRMQLAWNEGWGYQGLKEIVVLEFRDNTGKHLKHEKFLESYFEIITRTHPDCVVPRIRIILDRLGHLPYTIQKQSISSLDFCSYYRLTRNHPHNFICIDDMVQYSHVPGGLKPKRRVVVSKALAKLSPRSISERRHYKPFVAKPVDPESICFTNLPCEIRLMIWRACLESRVVTICAHPRRNWLENSGDYEQAISSIHATLPITLSINKESRFETLLHYSDLIQNPEFFREPVYFNPKLDKLAIHLVHKGKSSPGLPQLYYRGRKWRITAAQCLCETFRTLAAIAVHSPSMCKLVRFLISPQGVFCFPCKDWDIRYRQYFKVMEKFHELNTIVHQSPNVNGTMVLENISKQGRRSLKSPAWEAIKSMENFEDKDWRIMRTDDYNVPLVFSKTRHGRSTKLI</sequence>
<evidence type="ECO:0000256" key="1">
    <source>
        <dbReference type="SAM" id="MobiDB-lite"/>
    </source>
</evidence>
<proteinExistence type="predicted"/>
<evidence type="ECO:0000313" key="3">
    <source>
        <dbReference type="EMBL" id="TGO82538.1"/>
    </source>
</evidence>
<evidence type="ECO:0000259" key="2">
    <source>
        <dbReference type="Pfam" id="PF20150"/>
    </source>
</evidence>
<organism evidence="3 4">
    <name type="scientific">Botrytis porri</name>
    <dbReference type="NCBI Taxonomy" id="87229"/>
    <lineage>
        <taxon>Eukaryota</taxon>
        <taxon>Fungi</taxon>
        <taxon>Dikarya</taxon>
        <taxon>Ascomycota</taxon>
        <taxon>Pezizomycotina</taxon>
        <taxon>Leotiomycetes</taxon>
        <taxon>Helotiales</taxon>
        <taxon>Sclerotiniaceae</taxon>
        <taxon>Botrytis</taxon>
    </lineage>
</organism>
<dbReference type="Pfam" id="PF20150">
    <property type="entry name" value="2EXR"/>
    <property type="match status" value="2"/>
</dbReference>
<dbReference type="Proteomes" id="UP000297280">
    <property type="component" value="Unassembled WGS sequence"/>
</dbReference>
<comment type="caution">
    <text evidence="3">The sequence shown here is derived from an EMBL/GenBank/DDBJ whole genome shotgun (WGS) entry which is preliminary data.</text>
</comment>
<feature type="compositionally biased region" description="Basic residues" evidence="1">
    <location>
        <begin position="62"/>
        <end position="97"/>
    </location>
</feature>
<dbReference type="InterPro" id="IPR045518">
    <property type="entry name" value="2EXR"/>
</dbReference>
<dbReference type="AlphaFoldDB" id="A0A4Z1KAU5"/>
<dbReference type="PANTHER" id="PTHR35910">
    <property type="entry name" value="2EXR DOMAIN-CONTAINING PROTEIN"/>
    <property type="match status" value="1"/>
</dbReference>
<evidence type="ECO:0000313" key="4">
    <source>
        <dbReference type="Proteomes" id="UP000297280"/>
    </source>
</evidence>
<keyword evidence="4" id="KW-1185">Reference proteome</keyword>
<gene>
    <name evidence="3" type="ORF">BPOR_0810g00040</name>
</gene>
<feature type="region of interest" description="Disordered" evidence="1">
    <location>
        <begin position="35"/>
        <end position="128"/>
    </location>
</feature>
<feature type="compositionally biased region" description="Basic and acidic residues" evidence="1">
    <location>
        <begin position="98"/>
        <end position="111"/>
    </location>
</feature>
<feature type="domain" description="2EXR" evidence="2">
    <location>
        <begin position="494"/>
        <end position="584"/>
    </location>
</feature>
<reference evidence="3 4" key="1">
    <citation type="submission" date="2017-12" db="EMBL/GenBank/DDBJ databases">
        <title>Comparative genomics of Botrytis spp.</title>
        <authorList>
            <person name="Valero-Jimenez C.A."/>
            <person name="Tapia P."/>
            <person name="Veloso J."/>
            <person name="Silva-Moreno E."/>
            <person name="Staats M."/>
            <person name="Valdes J.H."/>
            <person name="Van Kan J.A.L."/>
        </authorList>
    </citation>
    <scope>NUCLEOTIDE SEQUENCE [LARGE SCALE GENOMIC DNA]</scope>
    <source>
        <strain evidence="3 4">MUCL3349</strain>
    </source>
</reference>
<dbReference type="EMBL" id="PQXO01000807">
    <property type="protein sequence ID" value="TGO82538.1"/>
    <property type="molecule type" value="Genomic_DNA"/>
</dbReference>
<feature type="compositionally biased region" description="Basic and acidic residues" evidence="1">
    <location>
        <begin position="50"/>
        <end position="61"/>
    </location>
</feature>
<protein>
    <recommendedName>
        <fullName evidence="2">2EXR domain-containing protein</fullName>
    </recommendedName>
</protein>
<dbReference type="PANTHER" id="PTHR35910:SF6">
    <property type="entry name" value="2EXR DOMAIN-CONTAINING PROTEIN"/>
    <property type="match status" value="1"/>
</dbReference>
<accession>A0A4Z1KAU5</accession>
<feature type="domain" description="2EXR" evidence="2">
    <location>
        <begin position="195"/>
        <end position="280"/>
    </location>
</feature>